<proteinExistence type="predicted"/>
<dbReference type="GO" id="GO:0030313">
    <property type="term" value="C:cell envelope"/>
    <property type="evidence" value="ECO:0007669"/>
    <property type="project" value="UniProtKB-SubCell"/>
</dbReference>
<name>A0A6J6T9R9_9ZZZZ</name>
<dbReference type="InterPro" id="IPR013783">
    <property type="entry name" value="Ig-like_fold"/>
</dbReference>
<reference evidence="2" key="1">
    <citation type="submission" date="2020-05" db="EMBL/GenBank/DDBJ databases">
        <authorList>
            <person name="Chiriac C."/>
            <person name="Salcher M."/>
            <person name="Ghai R."/>
            <person name="Kavagutti S V."/>
        </authorList>
    </citation>
    <scope>NUCLEOTIDE SEQUENCE</scope>
</reference>
<organism evidence="2">
    <name type="scientific">freshwater metagenome</name>
    <dbReference type="NCBI Taxonomy" id="449393"/>
    <lineage>
        <taxon>unclassified sequences</taxon>
        <taxon>metagenomes</taxon>
        <taxon>ecological metagenomes</taxon>
    </lineage>
</organism>
<accession>A0A6J6T9R9</accession>
<dbReference type="EMBL" id="CAEZYW010000131">
    <property type="protein sequence ID" value="CAB4743788.1"/>
    <property type="molecule type" value="Genomic_DNA"/>
</dbReference>
<dbReference type="Gene3D" id="2.60.40.4270">
    <property type="entry name" value="Listeria-Bacteroides repeat domain"/>
    <property type="match status" value="2"/>
</dbReference>
<gene>
    <name evidence="2" type="ORF">UFOPK2786_00924</name>
</gene>
<comment type="subcellular location">
    <subcellularLocation>
        <location evidence="1">Cell envelope</location>
    </subcellularLocation>
</comment>
<protein>
    <submittedName>
        <fullName evidence="2">Unannotated protein</fullName>
    </submittedName>
</protein>
<dbReference type="InterPro" id="IPR013378">
    <property type="entry name" value="InlB-like_B-rpt"/>
</dbReference>
<dbReference type="Gene3D" id="2.60.40.10">
    <property type="entry name" value="Immunoglobulins"/>
    <property type="match status" value="1"/>
</dbReference>
<evidence type="ECO:0000313" key="2">
    <source>
        <dbReference type="EMBL" id="CAB4743788.1"/>
    </source>
</evidence>
<sequence>MNAFSCHSRLFQSRGTVVAGAAVACGLMVLTACAGSTSGSSSSAGSEPVIRGNAPSCATFYDYDWTVTADQRGATRVVTFDAPENASGWKKFEIEQWGGGGWVGLNSTTGSGTATFTGRVPAANIRWTVTGTDAQGCTDSYTTPAYAGVTYSGNGGSGAMSEQLATTNESSGTSITLNPNQFTREGFGFLGWSTSQSGLKAAEDGGPWTLTGDVKLYALWASVLFDANDGSGRTQRQAATTSVKLTSNPFTRTGYRFDGWANTSTGTVAFGDGFTYDFAAIPAPGSKTMYAKWSCLPLGSWTVSGRRVSADRAEVTFTAPASASPWSTFTATSTDAGKTATVSQSNASGVITVSGLSKHTGYRFTVTGRNEAGCTYVSQETDRVEQWNKH</sequence>
<dbReference type="Pfam" id="PF09479">
    <property type="entry name" value="Flg_new"/>
    <property type="match status" value="2"/>
</dbReference>
<dbReference type="AlphaFoldDB" id="A0A6J6T9R9"/>
<dbReference type="SUPFAM" id="SSF49265">
    <property type="entry name" value="Fibronectin type III"/>
    <property type="match status" value="1"/>
</dbReference>
<dbReference type="InterPro" id="IPR036116">
    <property type="entry name" value="FN3_sf"/>
</dbReference>
<evidence type="ECO:0000256" key="1">
    <source>
        <dbReference type="ARBA" id="ARBA00004196"/>
    </source>
</evidence>
<dbReference type="InterPro" id="IPR042229">
    <property type="entry name" value="Listeria/Bacterioides_rpt_sf"/>
</dbReference>